<gene>
    <name evidence="2" type="ORF">PROH_03945</name>
</gene>
<dbReference type="GO" id="GO:0032259">
    <property type="term" value="P:methylation"/>
    <property type="evidence" value="ECO:0007669"/>
    <property type="project" value="UniProtKB-KW"/>
</dbReference>
<organism evidence="2 3">
    <name type="scientific">Prochlorothrix hollandica PCC 9006 = CALU 1027</name>
    <dbReference type="NCBI Taxonomy" id="317619"/>
    <lineage>
        <taxon>Bacteria</taxon>
        <taxon>Bacillati</taxon>
        <taxon>Cyanobacteriota</taxon>
        <taxon>Cyanophyceae</taxon>
        <taxon>Prochlorotrichales</taxon>
        <taxon>Prochlorotrichaceae</taxon>
        <taxon>Prochlorothrix</taxon>
    </lineage>
</organism>
<proteinExistence type="predicted"/>
<keyword evidence="2" id="KW-0489">Methyltransferase</keyword>
<sequence length="220" mass="24471">MILSPQQRSKLDESSDTFFYGQPRFVTHVDEGFIDQLTQLYGQRLQPNSRVLDLMSSWISHLPADLPLAEVVGHGLNPEELARNPRLDRAFVQNLNVNPQLPLEDGSFDAVLMAVSVQYLQQAETVFGEMRRVLAPGGLAIVSFSNRMFPQKAIAAWRDGSEADRVNLVCRYFQATPGFQAPEVISQPSQVPLFLQLMGFGGGDPFYAIIAQVDTADDRS</sequence>
<comment type="caution">
    <text evidence="2">The sequence shown here is derived from an EMBL/GenBank/DDBJ whole genome shotgun (WGS) entry which is preliminary data.</text>
</comment>
<keyword evidence="2" id="KW-0808">Transferase</keyword>
<dbReference type="EMBL" id="AJTX02000002">
    <property type="protein sequence ID" value="KKJ01478.1"/>
    <property type="molecule type" value="Genomic_DNA"/>
</dbReference>
<dbReference type="PANTHER" id="PTHR43036:SF2">
    <property type="entry name" value="OS04G0481300 PROTEIN"/>
    <property type="match status" value="1"/>
</dbReference>
<dbReference type="SUPFAM" id="SSF53335">
    <property type="entry name" value="S-adenosyl-L-methionine-dependent methyltransferases"/>
    <property type="match status" value="1"/>
</dbReference>
<reference evidence="2" key="1">
    <citation type="submission" date="2012-04" db="EMBL/GenBank/DDBJ databases">
        <authorList>
            <person name="Borisov I.G."/>
            <person name="Ivanikova N.V."/>
            <person name="Pinevich A.V."/>
        </authorList>
    </citation>
    <scope>NUCLEOTIDE SEQUENCE</scope>
    <source>
        <strain evidence="2">CALU 1027</strain>
    </source>
</reference>
<evidence type="ECO:0000313" key="2">
    <source>
        <dbReference type="EMBL" id="KKJ01478.1"/>
    </source>
</evidence>
<evidence type="ECO:0000313" key="3">
    <source>
        <dbReference type="Proteomes" id="UP000034681"/>
    </source>
</evidence>
<dbReference type="Proteomes" id="UP000034681">
    <property type="component" value="Unassembled WGS sequence"/>
</dbReference>
<evidence type="ECO:0000259" key="1">
    <source>
        <dbReference type="Pfam" id="PF08241"/>
    </source>
</evidence>
<dbReference type="Gene3D" id="3.40.50.150">
    <property type="entry name" value="Vaccinia Virus protein VP39"/>
    <property type="match status" value="1"/>
</dbReference>
<accession>A0A0M2Q2I6</accession>
<keyword evidence="3" id="KW-1185">Reference proteome</keyword>
<dbReference type="eggNOG" id="COG2226">
    <property type="taxonomic scope" value="Bacteria"/>
</dbReference>
<dbReference type="InterPro" id="IPR029063">
    <property type="entry name" value="SAM-dependent_MTases_sf"/>
</dbReference>
<dbReference type="PANTHER" id="PTHR43036">
    <property type="entry name" value="OSJNBB0011N17.9 PROTEIN"/>
    <property type="match status" value="1"/>
</dbReference>
<dbReference type="CDD" id="cd02440">
    <property type="entry name" value="AdoMet_MTases"/>
    <property type="match status" value="1"/>
</dbReference>
<dbReference type="Pfam" id="PF08241">
    <property type="entry name" value="Methyltransf_11"/>
    <property type="match status" value="1"/>
</dbReference>
<dbReference type="AlphaFoldDB" id="A0A0M2Q2I6"/>
<dbReference type="GO" id="GO:0008757">
    <property type="term" value="F:S-adenosylmethionine-dependent methyltransferase activity"/>
    <property type="evidence" value="ECO:0007669"/>
    <property type="project" value="InterPro"/>
</dbReference>
<feature type="domain" description="Methyltransferase type 11" evidence="1">
    <location>
        <begin position="69"/>
        <end position="141"/>
    </location>
</feature>
<name>A0A0M2Q2I6_PROHO</name>
<dbReference type="RefSeq" id="WP_017714214.1">
    <property type="nucleotide sequence ID" value="NZ_KB235941.1"/>
</dbReference>
<dbReference type="STRING" id="317619.GCA_000332315_04068"/>
<protein>
    <submittedName>
        <fullName evidence="2">Methyltransferase type 11</fullName>
    </submittedName>
</protein>
<dbReference type="OrthoDB" id="939937at2"/>
<dbReference type="InterPro" id="IPR013216">
    <property type="entry name" value="Methyltransf_11"/>
</dbReference>